<evidence type="ECO:0000256" key="1">
    <source>
        <dbReference type="SAM" id="MobiDB-lite"/>
    </source>
</evidence>
<keyword evidence="3" id="KW-1185">Reference proteome</keyword>
<comment type="caution">
    <text evidence="2">The sequence shown here is derived from an EMBL/GenBank/DDBJ whole genome shotgun (WGS) entry which is preliminary data.</text>
</comment>
<sequence length="92" mass="9373">MLSRRGGRGGAGVISGGGDRHRGRSFGWQPRGLAELEGPIWAACERVRWLIEGGGAGGLMKILGRAATRTGAAAAGALASSAKVARCRACQL</sequence>
<dbReference type="EMBL" id="CABITT030000005">
    <property type="protein sequence ID" value="VVB04818.1"/>
    <property type="molecule type" value="Genomic_DNA"/>
</dbReference>
<feature type="compositionally biased region" description="Gly residues" evidence="1">
    <location>
        <begin position="8"/>
        <end position="17"/>
    </location>
</feature>
<feature type="region of interest" description="Disordered" evidence="1">
    <location>
        <begin position="1"/>
        <end position="25"/>
    </location>
</feature>
<proteinExistence type="predicted"/>
<gene>
    <name evidence="2" type="ORF">ANE_LOCUS15262</name>
</gene>
<reference evidence="2" key="1">
    <citation type="submission" date="2019-07" db="EMBL/GenBank/DDBJ databases">
        <authorList>
            <person name="Dittberner H."/>
        </authorList>
    </citation>
    <scope>NUCLEOTIDE SEQUENCE [LARGE SCALE GENOMIC DNA]</scope>
</reference>
<accession>A0A565BTY1</accession>
<organism evidence="2 3">
    <name type="scientific">Arabis nemorensis</name>
    <dbReference type="NCBI Taxonomy" id="586526"/>
    <lineage>
        <taxon>Eukaryota</taxon>
        <taxon>Viridiplantae</taxon>
        <taxon>Streptophyta</taxon>
        <taxon>Embryophyta</taxon>
        <taxon>Tracheophyta</taxon>
        <taxon>Spermatophyta</taxon>
        <taxon>Magnoliopsida</taxon>
        <taxon>eudicotyledons</taxon>
        <taxon>Gunneridae</taxon>
        <taxon>Pentapetalae</taxon>
        <taxon>rosids</taxon>
        <taxon>malvids</taxon>
        <taxon>Brassicales</taxon>
        <taxon>Brassicaceae</taxon>
        <taxon>Arabideae</taxon>
        <taxon>Arabis</taxon>
    </lineage>
</organism>
<evidence type="ECO:0000313" key="3">
    <source>
        <dbReference type="Proteomes" id="UP000489600"/>
    </source>
</evidence>
<evidence type="ECO:0000313" key="2">
    <source>
        <dbReference type="EMBL" id="VVB04818.1"/>
    </source>
</evidence>
<dbReference type="AlphaFoldDB" id="A0A565BTY1"/>
<dbReference type="Proteomes" id="UP000489600">
    <property type="component" value="Unassembled WGS sequence"/>
</dbReference>
<protein>
    <submittedName>
        <fullName evidence="2">Uncharacterized protein</fullName>
    </submittedName>
</protein>
<name>A0A565BTY1_9BRAS</name>